<dbReference type="GeneID" id="20089512"/>
<dbReference type="GO" id="GO:0016020">
    <property type="term" value="C:membrane"/>
    <property type="evidence" value="ECO:0007669"/>
    <property type="project" value="UniProtKB-SubCell"/>
</dbReference>
<evidence type="ECO:0000256" key="3">
    <source>
        <dbReference type="ARBA" id="ARBA00022989"/>
    </source>
</evidence>
<feature type="transmembrane region" description="Helical" evidence="5">
    <location>
        <begin position="142"/>
        <end position="166"/>
    </location>
</feature>
<proteinExistence type="predicted"/>
<dbReference type="Pfam" id="PF01490">
    <property type="entry name" value="Aa_trans"/>
    <property type="match status" value="1"/>
</dbReference>
<name>A0A024TJA3_9STRA</name>
<feature type="transmembrane region" description="Helical" evidence="5">
    <location>
        <begin position="67"/>
        <end position="91"/>
    </location>
</feature>
<feature type="transmembrane region" description="Helical" evidence="5">
    <location>
        <begin position="406"/>
        <end position="431"/>
    </location>
</feature>
<dbReference type="eggNOG" id="KOG1305">
    <property type="taxonomic scope" value="Eukaryota"/>
</dbReference>
<evidence type="ECO:0000256" key="4">
    <source>
        <dbReference type="ARBA" id="ARBA00023136"/>
    </source>
</evidence>
<feature type="domain" description="Amino acid transporter transmembrane" evidence="6">
    <location>
        <begin position="37"/>
        <end position="420"/>
    </location>
</feature>
<dbReference type="AlphaFoldDB" id="A0A024TJA3"/>
<feature type="transmembrane region" description="Helical" evidence="5">
    <location>
        <begin position="347"/>
        <end position="367"/>
    </location>
</feature>
<accession>A0A024TJA3</accession>
<evidence type="ECO:0000313" key="7">
    <source>
        <dbReference type="EMBL" id="ETV93696.1"/>
    </source>
</evidence>
<dbReference type="PANTHER" id="PTHR22950:SF702">
    <property type="entry name" value="AMINO ACID TRANSPORTER PROTEIN"/>
    <property type="match status" value="1"/>
</dbReference>
<organism evidence="7">
    <name type="scientific">Aphanomyces invadans</name>
    <dbReference type="NCBI Taxonomy" id="157072"/>
    <lineage>
        <taxon>Eukaryota</taxon>
        <taxon>Sar</taxon>
        <taxon>Stramenopiles</taxon>
        <taxon>Oomycota</taxon>
        <taxon>Saprolegniomycetes</taxon>
        <taxon>Saprolegniales</taxon>
        <taxon>Verrucalvaceae</taxon>
        <taxon>Aphanomyces</taxon>
    </lineage>
</organism>
<feature type="transmembrane region" description="Helical" evidence="5">
    <location>
        <begin position="269"/>
        <end position="288"/>
    </location>
</feature>
<dbReference type="VEuPathDB" id="FungiDB:H310_12462"/>
<gene>
    <name evidence="7" type="ORF">H310_12462</name>
</gene>
<keyword evidence="2 5" id="KW-0812">Transmembrane</keyword>
<evidence type="ECO:0000256" key="1">
    <source>
        <dbReference type="ARBA" id="ARBA00004141"/>
    </source>
</evidence>
<dbReference type="InterPro" id="IPR013057">
    <property type="entry name" value="AA_transpt_TM"/>
</dbReference>
<reference evidence="7" key="1">
    <citation type="submission" date="2013-12" db="EMBL/GenBank/DDBJ databases">
        <title>The Genome Sequence of Aphanomyces invadans NJM9701.</title>
        <authorList>
            <consortium name="The Broad Institute Genomics Platform"/>
            <person name="Russ C."/>
            <person name="Tyler B."/>
            <person name="van West P."/>
            <person name="Dieguez-Uribeondo J."/>
            <person name="Young S.K."/>
            <person name="Zeng Q."/>
            <person name="Gargeya S."/>
            <person name="Fitzgerald M."/>
            <person name="Abouelleil A."/>
            <person name="Alvarado L."/>
            <person name="Chapman S.B."/>
            <person name="Gainer-Dewar J."/>
            <person name="Goldberg J."/>
            <person name="Griggs A."/>
            <person name="Gujja S."/>
            <person name="Hansen M."/>
            <person name="Howarth C."/>
            <person name="Imamovic A."/>
            <person name="Ireland A."/>
            <person name="Larimer J."/>
            <person name="McCowan C."/>
            <person name="Murphy C."/>
            <person name="Pearson M."/>
            <person name="Poon T.W."/>
            <person name="Priest M."/>
            <person name="Roberts A."/>
            <person name="Saif S."/>
            <person name="Shea T."/>
            <person name="Sykes S."/>
            <person name="Wortman J."/>
            <person name="Nusbaum C."/>
            <person name="Birren B."/>
        </authorList>
    </citation>
    <scope>NUCLEOTIDE SEQUENCE [LARGE SCALE GENOMIC DNA]</scope>
    <source>
        <strain evidence="7">NJM9701</strain>
    </source>
</reference>
<comment type="subcellular location">
    <subcellularLocation>
        <location evidence="1">Membrane</location>
        <topology evidence="1">Multi-pass membrane protein</topology>
    </subcellularLocation>
</comment>
<feature type="transmembrane region" description="Helical" evidence="5">
    <location>
        <begin position="103"/>
        <end position="136"/>
    </location>
</feature>
<evidence type="ECO:0000259" key="6">
    <source>
        <dbReference type="Pfam" id="PF01490"/>
    </source>
</evidence>
<feature type="transmembrane region" description="Helical" evidence="5">
    <location>
        <begin position="308"/>
        <end position="326"/>
    </location>
</feature>
<dbReference type="GO" id="GO:0015179">
    <property type="term" value="F:L-amino acid transmembrane transporter activity"/>
    <property type="evidence" value="ECO:0007669"/>
    <property type="project" value="TreeGrafter"/>
</dbReference>
<keyword evidence="4 5" id="KW-0472">Membrane</keyword>
<feature type="transmembrane region" description="Helical" evidence="5">
    <location>
        <begin position="223"/>
        <end position="249"/>
    </location>
</feature>
<evidence type="ECO:0000256" key="2">
    <source>
        <dbReference type="ARBA" id="ARBA00022692"/>
    </source>
</evidence>
<protein>
    <recommendedName>
        <fullName evidence="6">Amino acid transporter transmembrane domain-containing protein</fullName>
    </recommendedName>
</protein>
<keyword evidence="3 5" id="KW-1133">Transmembrane helix</keyword>
<feature type="transmembrane region" description="Helical" evidence="5">
    <location>
        <begin position="178"/>
        <end position="196"/>
    </location>
</feature>
<feature type="transmembrane region" description="Helical" evidence="5">
    <location>
        <begin position="373"/>
        <end position="394"/>
    </location>
</feature>
<dbReference type="PANTHER" id="PTHR22950">
    <property type="entry name" value="AMINO ACID TRANSPORTER"/>
    <property type="match status" value="1"/>
</dbReference>
<dbReference type="OrthoDB" id="28208at2759"/>
<dbReference type="STRING" id="157072.A0A024TJA3"/>
<dbReference type="RefSeq" id="XP_008877737.1">
    <property type="nucleotide sequence ID" value="XM_008879515.1"/>
</dbReference>
<dbReference type="EMBL" id="KI913990">
    <property type="protein sequence ID" value="ETV93696.1"/>
    <property type="molecule type" value="Genomic_DNA"/>
</dbReference>
<sequence length="441" mass="47534">MPSPLRQISAAFSLSPVNEASTLLPKSHAGHVLDVHGTAFSTFTGTLCAMVGAGILTYPSTVASVPILLWVALLVVTVVLAHAALTCLTVACDVTGEYSYEGLVQVLCGGWMAAVLRGLTLLTLFGATVLFMVLAVDLLTPLKALAIVGPSTIASVFALASIPLCLAKTLHALRYTNAVVVFAAFYIAGVLAWYVVQRWLTARTASSTSTTVVLLPRSKNNTWVSWATFDGVAYTVPLLMLGFSCPFNFVRSYGELVDKSSIGRIQHSLLFTGFALYMVASLAGFSYFDGAPPQDIVMGLHDDWNVTGIRIALSMCMLFKVPMTYQPFFETLQLTIPALLAAPRMRLIVALVYVFSAWVIALTAPTLSNLFRAMGTLGGIGLSYLVPGFFLWSVTQRSLWLPHRQYYQAMACMTMGAAGLLLVWCTLPLSFGRSVDFDGSM</sequence>
<evidence type="ECO:0000256" key="5">
    <source>
        <dbReference type="SAM" id="Phobius"/>
    </source>
</evidence>